<comment type="similarity">
    <text evidence="2">Belongs to the CWC22 family.</text>
</comment>
<evidence type="ECO:0000256" key="2">
    <source>
        <dbReference type="ARBA" id="ARBA00006856"/>
    </source>
</evidence>
<dbReference type="InterPro" id="IPR003891">
    <property type="entry name" value="Initiation_fac_eIF4g_MI"/>
</dbReference>
<dbReference type="EMBL" id="JAWDGP010004263">
    <property type="protein sequence ID" value="KAK3766031.1"/>
    <property type="molecule type" value="Genomic_DNA"/>
</dbReference>
<evidence type="ECO:0000313" key="8">
    <source>
        <dbReference type="Proteomes" id="UP001283361"/>
    </source>
</evidence>
<feature type="coiled-coil region" evidence="4">
    <location>
        <begin position="68"/>
        <end position="116"/>
    </location>
</feature>
<accession>A0AAE0ZC91</accession>
<feature type="compositionally biased region" description="Acidic residues" evidence="5">
    <location>
        <begin position="263"/>
        <end position="272"/>
    </location>
</feature>
<evidence type="ECO:0000256" key="1">
    <source>
        <dbReference type="ARBA" id="ARBA00004604"/>
    </source>
</evidence>
<evidence type="ECO:0000313" key="7">
    <source>
        <dbReference type="EMBL" id="KAK3766031.1"/>
    </source>
</evidence>
<dbReference type="FunFam" id="1.25.40.180:FF:000032">
    <property type="entry name" value="Nucleolar MIF4G domain-containing protein 1"/>
    <property type="match status" value="1"/>
</dbReference>
<feature type="region of interest" description="Disordered" evidence="5">
    <location>
        <begin position="147"/>
        <end position="188"/>
    </location>
</feature>
<feature type="region of interest" description="Disordered" evidence="5">
    <location>
        <begin position="1"/>
        <end position="37"/>
    </location>
</feature>
<dbReference type="GO" id="GO:0042274">
    <property type="term" value="P:ribosomal small subunit biogenesis"/>
    <property type="evidence" value="ECO:0007669"/>
    <property type="project" value="TreeGrafter"/>
</dbReference>
<reference evidence="7" key="1">
    <citation type="journal article" date="2023" name="G3 (Bethesda)">
        <title>A reference genome for the long-term kleptoplast-retaining sea slug Elysia crispata morphotype clarki.</title>
        <authorList>
            <person name="Eastman K.E."/>
            <person name="Pendleton A.L."/>
            <person name="Shaikh M.A."/>
            <person name="Suttiyut T."/>
            <person name="Ogas R."/>
            <person name="Tomko P."/>
            <person name="Gavelis G."/>
            <person name="Widhalm J.R."/>
            <person name="Wisecaver J.H."/>
        </authorList>
    </citation>
    <scope>NUCLEOTIDE SEQUENCE</scope>
    <source>
        <strain evidence="7">ECLA1</strain>
    </source>
</reference>
<dbReference type="GO" id="GO:0005730">
    <property type="term" value="C:nucleolus"/>
    <property type="evidence" value="ECO:0007669"/>
    <property type="project" value="UniProtKB-SubCell"/>
</dbReference>
<sequence length="837" mass="95587">MSKTFANKKPLPPKSLNRKERRKEERKLKKARKNAFAHRNFTQVKTLKSIDSAYKAQCEQERTERLKVKKAKKKIVKKEDEKKVEDARIQGLKLAIQRDDKELKQLEKNLNFRKKKGKSSLPTSFVSDGLDYIIDATDSEKIKSFEDVMPGYRDSDEDSELGSDLEDMLATDDSSGPENSIDNREVRIYDASAKASKSILKSVKDSKTREKRNVVFTEPAIDDVEKDYQNDRFSDEEDLASENEDSSSSEEGNHDVDHSFDADINDFDSDDESAGKKITLKRKRDNEQELELKEDIYGRLRDAQGNVVPHNKAGTYIPPAKRALIAGGQNEALRKKLKGLLNRVSENTIQALSSQVEGLYLDHSRADLNETLTALITEAIVSPVLSPERLVSEMVMLIAILHGNVGSEIGAFFLQEMGKQFEKLFLETEYGRGKSMENVLLIISNVYNFKMVHPRIVFDIMDKFISGFGERDIELLLLMLKTVGFSLRKDDPVRLKQVIIDIQTKAKCAETSSGEVLQSRIRFMLDILMAVRNNNMSKIPNYDPSHIEHLKKIAKNFIRGQGLGEDQLNVSLEDLLKADQVGRWWIVGSAWEGRKNTTQNVQEAKSQTETSVVGTISSQMLKLAKKQGMNTDIRRHIFFILGSSEDFEDAFARLLRLGLNRTQEREIVHVMLHCCLNEKKYNPFYAFLAQKFCSFDRRFMMTVQFSMWDKFKEMEKTDKSNRSKLAKFLSHLLLAKSLSLSIFKVIEFGMEGKKMIRFLTQVLGDVLMSPQNSVMVEIFERIAPFAKLKTLRQGLQVFMRIHLKTLNMKGSLSTQDFQDRIEMAESAMFSSQASAVL</sequence>
<evidence type="ECO:0000256" key="4">
    <source>
        <dbReference type="SAM" id="Coils"/>
    </source>
</evidence>
<dbReference type="Proteomes" id="UP001283361">
    <property type="component" value="Unassembled WGS sequence"/>
</dbReference>
<dbReference type="InterPro" id="IPR016024">
    <property type="entry name" value="ARM-type_fold"/>
</dbReference>
<comment type="subcellular location">
    <subcellularLocation>
        <location evidence="1">Nucleus</location>
        <location evidence="1">Nucleolus</location>
    </subcellularLocation>
</comment>
<keyword evidence="3" id="KW-0539">Nucleus</keyword>
<organism evidence="7 8">
    <name type="scientific">Elysia crispata</name>
    <name type="common">lettuce slug</name>
    <dbReference type="NCBI Taxonomy" id="231223"/>
    <lineage>
        <taxon>Eukaryota</taxon>
        <taxon>Metazoa</taxon>
        <taxon>Spiralia</taxon>
        <taxon>Lophotrochozoa</taxon>
        <taxon>Mollusca</taxon>
        <taxon>Gastropoda</taxon>
        <taxon>Heterobranchia</taxon>
        <taxon>Euthyneura</taxon>
        <taxon>Panpulmonata</taxon>
        <taxon>Sacoglossa</taxon>
        <taxon>Placobranchoidea</taxon>
        <taxon>Plakobranchidae</taxon>
        <taxon>Elysia</taxon>
    </lineage>
</organism>
<name>A0AAE0ZC91_9GAST</name>
<protein>
    <recommendedName>
        <fullName evidence="6">MI domain-containing protein</fullName>
    </recommendedName>
</protein>
<dbReference type="SUPFAM" id="SSF48371">
    <property type="entry name" value="ARM repeat"/>
    <property type="match status" value="1"/>
</dbReference>
<comment type="caution">
    <text evidence="7">The sequence shown here is derived from an EMBL/GenBank/DDBJ whole genome shotgun (WGS) entry which is preliminary data.</text>
</comment>
<gene>
    <name evidence="7" type="ORF">RRG08_002272</name>
</gene>
<feature type="compositionally biased region" description="Basic and acidic residues" evidence="5">
    <location>
        <begin position="251"/>
        <end position="261"/>
    </location>
</feature>
<keyword evidence="8" id="KW-1185">Reference proteome</keyword>
<dbReference type="GO" id="GO:0003723">
    <property type="term" value="F:RNA binding"/>
    <property type="evidence" value="ECO:0007669"/>
    <property type="project" value="InterPro"/>
</dbReference>
<feature type="region of interest" description="Disordered" evidence="5">
    <location>
        <begin position="234"/>
        <end position="272"/>
    </location>
</feature>
<feature type="compositionally biased region" description="Acidic residues" evidence="5">
    <location>
        <begin position="155"/>
        <end position="170"/>
    </location>
</feature>
<feature type="domain" description="MI" evidence="6">
    <location>
        <begin position="632"/>
        <end position="748"/>
    </location>
</feature>
<dbReference type="PROSITE" id="PS51366">
    <property type="entry name" value="MI"/>
    <property type="match status" value="1"/>
</dbReference>
<evidence type="ECO:0000256" key="3">
    <source>
        <dbReference type="ARBA" id="ARBA00023242"/>
    </source>
</evidence>
<dbReference type="PANTHER" id="PTHR18034:SF4">
    <property type="entry name" value="NUCLEOLAR MIF4G DOMAIN-CONTAINING PROTEIN 1"/>
    <property type="match status" value="1"/>
</dbReference>
<dbReference type="Pfam" id="PF02847">
    <property type="entry name" value="MA3"/>
    <property type="match status" value="1"/>
</dbReference>
<dbReference type="Gene3D" id="1.25.40.180">
    <property type="match status" value="1"/>
</dbReference>
<proteinExistence type="inferred from homology"/>
<evidence type="ECO:0000256" key="5">
    <source>
        <dbReference type="SAM" id="MobiDB-lite"/>
    </source>
</evidence>
<dbReference type="InterPro" id="IPR050781">
    <property type="entry name" value="CWC22_splicing_factor"/>
</dbReference>
<dbReference type="Pfam" id="PF02854">
    <property type="entry name" value="MIF4G"/>
    <property type="match status" value="1"/>
</dbReference>
<keyword evidence="4" id="KW-0175">Coiled coil</keyword>
<dbReference type="SMART" id="SM00544">
    <property type="entry name" value="MA3"/>
    <property type="match status" value="1"/>
</dbReference>
<dbReference type="InterPro" id="IPR003890">
    <property type="entry name" value="MIF4G-like_typ-3"/>
</dbReference>
<evidence type="ECO:0000259" key="6">
    <source>
        <dbReference type="PROSITE" id="PS51366"/>
    </source>
</evidence>
<dbReference type="PANTHER" id="PTHR18034">
    <property type="entry name" value="CELL CYCLE CONTROL PROTEIN CWF22-RELATED"/>
    <property type="match status" value="1"/>
</dbReference>
<dbReference type="SMART" id="SM00543">
    <property type="entry name" value="MIF4G"/>
    <property type="match status" value="1"/>
</dbReference>
<dbReference type="AlphaFoldDB" id="A0AAE0ZC91"/>
<feature type="compositionally biased region" description="Acidic residues" evidence="5">
    <location>
        <begin position="234"/>
        <end position="248"/>
    </location>
</feature>